<evidence type="ECO:0000313" key="6">
    <source>
        <dbReference type="EMBL" id="QGU32363.1"/>
    </source>
</evidence>
<dbReference type="AlphaFoldDB" id="A0A6I6E6S9"/>
<keyword evidence="7" id="KW-1185">Reference proteome</keyword>
<accession>A0A6I6E6S9</accession>
<feature type="region of interest" description="Disordered" evidence="3">
    <location>
        <begin position="170"/>
        <end position="203"/>
    </location>
</feature>
<feature type="region of interest" description="Disordered" evidence="3">
    <location>
        <begin position="257"/>
        <end position="286"/>
    </location>
</feature>
<proteinExistence type="inferred from homology"/>
<dbReference type="PANTHER" id="PTHR32097:SF4">
    <property type="entry name" value="GENERAL STRESS PROTEIN 16U"/>
    <property type="match status" value="1"/>
</dbReference>
<keyword evidence="2" id="KW-0778">Tellurium resistance</keyword>
<reference evidence="6 7" key="1">
    <citation type="submission" date="2019-12" db="EMBL/GenBank/DDBJ databases">
        <title>The complete genome of the thermophilic, anoxygenic phototrophic gammaproteobacterium Thermochromatium tepidum.</title>
        <authorList>
            <person name="Sattley W.M."/>
            <person name="Swingley W.D."/>
            <person name="Burchell B.M."/>
            <person name="Gurbani S.A."/>
            <person name="Kujawa C.M."/>
            <person name="Nuccio D.A."/>
            <person name="Schladweiler J."/>
            <person name="Shaffer K.N."/>
            <person name="Stokes L.M."/>
            <person name="Touchman J.W."/>
            <person name="Blankenship R.E."/>
            <person name="Madigan M.T."/>
        </authorList>
    </citation>
    <scope>NUCLEOTIDE SEQUENCE [LARGE SCALE GENOMIC DNA]</scope>
    <source>
        <strain evidence="6 7">ATCC 43061</strain>
    </source>
</reference>
<sequence>MKTLPKGGNAPLSSAGGVRVELCWPSGCDSLDPVCLAVGADGRIPSEDWFVFYNQPQAPGGVVALSMPSSGRAEIRMQLERLPGVIDRLVIAAALAQGSFRDLIGARLTAAPAAGEPLVFELTEAEDEQALILAELYRHAGGWKLRAVGQGFRGGLQTLAEHFGVTVADAGPWGETSAPPSSDLRLDPPTPPPPIPLESTPPPRRRPRRLIWSLTLLILLIAAVGALWSFRPDWRALPDALWTRLHDHLLDRAPPTVLLDAPQPPPPAGAETEAGPPRSRPSALSYQAPTCPWGDPQVFERYHALGENYVRILQRIERSNKLLGKWRNELRQMTAGCADPFIEGNRQEVEQLGQLPINAWMDEATTLNNCAGLLIKRLDKELNQESRPIILQRLVREADRARNLESDLTDIARDLAYLRNKTARLINGFQENIEACGH</sequence>
<keyword evidence="4" id="KW-1133">Transmembrane helix</keyword>
<feature type="domain" description="TerD" evidence="5">
    <location>
        <begin position="3"/>
        <end position="163"/>
    </location>
</feature>
<name>A0A6I6E6S9_THETI</name>
<dbReference type="RefSeq" id="WP_153974561.1">
    <property type="nucleotide sequence ID" value="NZ_CP039268.1"/>
</dbReference>
<organism evidence="6 7">
    <name type="scientific">Thermochromatium tepidum ATCC 43061</name>
    <dbReference type="NCBI Taxonomy" id="316276"/>
    <lineage>
        <taxon>Bacteria</taxon>
        <taxon>Pseudomonadati</taxon>
        <taxon>Pseudomonadota</taxon>
        <taxon>Gammaproteobacteria</taxon>
        <taxon>Chromatiales</taxon>
        <taxon>Chromatiaceae</taxon>
        <taxon>Thermochromatium</taxon>
    </lineage>
</organism>
<dbReference type="Pfam" id="PF02342">
    <property type="entry name" value="TerD"/>
    <property type="match status" value="1"/>
</dbReference>
<dbReference type="PANTHER" id="PTHR32097">
    <property type="entry name" value="CAMP-BINDING PROTEIN 1-RELATED"/>
    <property type="match status" value="1"/>
</dbReference>
<protein>
    <submittedName>
        <fullName evidence="6">Stress protein</fullName>
    </submittedName>
</protein>
<dbReference type="KEGG" id="ttp:E6P07_04775"/>
<feature type="compositionally biased region" description="Pro residues" evidence="3">
    <location>
        <begin position="188"/>
        <end position="202"/>
    </location>
</feature>
<dbReference type="EMBL" id="CP039268">
    <property type="protein sequence ID" value="QGU32363.1"/>
    <property type="molecule type" value="Genomic_DNA"/>
</dbReference>
<dbReference type="InterPro" id="IPR003325">
    <property type="entry name" value="TerD"/>
</dbReference>
<keyword evidence="4" id="KW-0472">Membrane</keyword>
<evidence type="ECO:0000256" key="2">
    <source>
        <dbReference type="ARBA" id="ARBA00022686"/>
    </source>
</evidence>
<dbReference type="Proteomes" id="UP000426424">
    <property type="component" value="Chromosome"/>
</dbReference>
<evidence type="ECO:0000313" key="7">
    <source>
        <dbReference type="Proteomes" id="UP000426424"/>
    </source>
</evidence>
<evidence type="ECO:0000256" key="1">
    <source>
        <dbReference type="ARBA" id="ARBA00008775"/>
    </source>
</evidence>
<evidence type="ECO:0000256" key="4">
    <source>
        <dbReference type="SAM" id="Phobius"/>
    </source>
</evidence>
<feature type="transmembrane region" description="Helical" evidence="4">
    <location>
        <begin position="210"/>
        <end position="230"/>
    </location>
</feature>
<dbReference type="CDD" id="cd06974">
    <property type="entry name" value="TerD_like"/>
    <property type="match status" value="1"/>
</dbReference>
<keyword evidence="4" id="KW-0812">Transmembrane</keyword>
<gene>
    <name evidence="6" type="ORF">E6P07_04775</name>
</gene>
<evidence type="ECO:0000259" key="5">
    <source>
        <dbReference type="Pfam" id="PF02342"/>
    </source>
</evidence>
<evidence type="ECO:0000256" key="3">
    <source>
        <dbReference type="SAM" id="MobiDB-lite"/>
    </source>
</evidence>
<dbReference type="GO" id="GO:0046690">
    <property type="term" value="P:response to tellurium ion"/>
    <property type="evidence" value="ECO:0007669"/>
    <property type="project" value="UniProtKB-KW"/>
</dbReference>
<dbReference type="Gene3D" id="2.60.60.30">
    <property type="entry name" value="sav2460 like domains"/>
    <property type="match status" value="1"/>
</dbReference>
<dbReference type="InterPro" id="IPR051324">
    <property type="entry name" value="Stress/Tellurium_Resist"/>
</dbReference>
<dbReference type="OrthoDB" id="5756874at2"/>
<comment type="similarity">
    <text evidence="1">Belongs to the CAPAB/TerDEXZ family.</text>
</comment>